<accession>A0A6J2YRP7</accession>
<keyword evidence="2" id="KW-1185">Reference proteome</keyword>
<feature type="compositionally biased region" description="Polar residues" evidence="1">
    <location>
        <begin position="422"/>
        <end position="440"/>
    </location>
</feature>
<dbReference type="RefSeq" id="XP_030766748.1">
    <property type="nucleotide sequence ID" value="XM_030910888.1"/>
</dbReference>
<dbReference type="AlphaFoldDB" id="A0A6J2YRP7"/>
<reference evidence="3" key="1">
    <citation type="submission" date="2025-08" db="UniProtKB">
        <authorList>
            <consortium name="RefSeq"/>
        </authorList>
    </citation>
    <scope>IDENTIFICATION</scope>
    <source>
        <tissue evidence="3">Gonads</tissue>
    </source>
</reference>
<feature type="compositionally biased region" description="Basic and acidic residues" evidence="1">
    <location>
        <begin position="270"/>
        <end position="281"/>
    </location>
</feature>
<feature type="compositionally biased region" description="Basic and acidic residues" evidence="1">
    <location>
        <begin position="165"/>
        <end position="176"/>
    </location>
</feature>
<dbReference type="GeneID" id="115890610"/>
<proteinExistence type="predicted"/>
<protein>
    <submittedName>
        <fullName evidence="3">Suppressor protein SRP40-like</fullName>
    </submittedName>
</protein>
<dbReference type="KEGG" id="soy:115890610"/>
<dbReference type="Proteomes" id="UP000504635">
    <property type="component" value="Unplaced"/>
</dbReference>
<sequence>MCLSNLILTSSVLILSLLEQWVTLYLAKIINIKYFPPQPKVKLSPNFQKTEESPVKAKKEADTKLLVKIDLSRLNIDEIPILKRYIETKKHSVLDQKEHKCKTEPSDEEKARESSVESRKTVAVQACASDAKSADSKKAKKRKRKNSGSSVSSVSAVSNNPSYASKKEKDKEPYKEKSRHKSKRKKDDASLTKQQQLQGQSENLNSINTPPTNHERDCIPPAADTSAYSPSKKKSKAARGSDEFKNAKHDSDDEWNERKRSRVKALFQDSRSDRSESESSVRRRRDKPKESTSPFRRKHAKSVAFVQTSDSSDSDEPPPRVGRPSRSSTSENHVHHISDSDSDLDSVPKKLDKVDEHKSIADKNKNNVLSKLFTPKRDTEGGGKGGGKGGKGGKGKGGVNVIIVDGNDERTSSSVEDEAMPTISNTNLLSPIPTNDNKISSVQPKVKLSPNFQKTEESPVKAKKEADTKLLVKIDLSRLNIDEIPILKRYIETKKHSVLDQKSTNARRSLAMRRRRARAALKVGKRLPFRPVHPMQSRPILKSEKRKGRTAAAQSRRCRRSAIIHLMPVKRER</sequence>
<feature type="region of interest" description="Disordered" evidence="1">
    <location>
        <begin position="94"/>
        <end position="440"/>
    </location>
</feature>
<feature type="compositionally biased region" description="Polar residues" evidence="1">
    <location>
        <begin position="191"/>
        <end position="212"/>
    </location>
</feature>
<feature type="compositionally biased region" description="Basic and acidic residues" evidence="1">
    <location>
        <begin position="346"/>
        <end position="365"/>
    </location>
</feature>
<gene>
    <name evidence="3" type="primary">LOC115890610</name>
</gene>
<dbReference type="InParanoid" id="A0A6J2YRP7"/>
<name>A0A6J2YRP7_SITOR</name>
<evidence type="ECO:0000313" key="2">
    <source>
        <dbReference type="Proteomes" id="UP000504635"/>
    </source>
</evidence>
<evidence type="ECO:0000256" key="1">
    <source>
        <dbReference type="SAM" id="MobiDB-lite"/>
    </source>
</evidence>
<feature type="compositionally biased region" description="Basic and acidic residues" evidence="1">
    <location>
        <begin position="239"/>
        <end position="251"/>
    </location>
</feature>
<feature type="compositionally biased region" description="Low complexity" evidence="1">
    <location>
        <begin position="147"/>
        <end position="164"/>
    </location>
</feature>
<feature type="compositionally biased region" description="Gly residues" evidence="1">
    <location>
        <begin position="382"/>
        <end position="398"/>
    </location>
</feature>
<organism evidence="2 3">
    <name type="scientific">Sitophilus oryzae</name>
    <name type="common">Rice weevil</name>
    <name type="synonym">Curculio oryzae</name>
    <dbReference type="NCBI Taxonomy" id="7048"/>
    <lineage>
        <taxon>Eukaryota</taxon>
        <taxon>Metazoa</taxon>
        <taxon>Ecdysozoa</taxon>
        <taxon>Arthropoda</taxon>
        <taxon>Hexapoda</taxon>
        <taxon>Insecta</taxon>
        <taxon>Pterygota</taxon>
        <taxon>Neoptera</taxon>
        <taxon>Endopterygota</taxon>
        <taxon>Coleoptera</taxon>
        <taxon>Polyphaga</taxon>
        <taxon>Cucujiformia</taxon>
        <taxon>Curculionidae</taxon>
        <taxon>Dryophthorinae</taxon>
        <taxon>Sitophilus</taxon>
    </lineage>
</organism>
<evidence type="ECO:0000313" key="3">
    <source>
        <dbReference type="RefSeq" id="XP_030766748.1"/>
    </source>
</evidence>
<feature type="compositionally biased region" description="Basic and acidic residues" evidence="1">
    <location>
        <begin position="94"/>
        <end position="120"/>
    </location>
</feature>